<dbReference type="AlphaFoldDB" id="A0AAQ4D192"/>
<gene>
    <name evidence="2" type="ORF">V5799_001064</name>
</gene>
<reference evidence="2 3" key="1">
    <citation type="journal article" date="2023" name="Arcadia Sci">
        <title>De novo assembly of a long-read Amblyomma americanum tick genome.</title>
        <authorList>
            <person name="Chou S."/>
            <person name="Poskanzer K.E."/>
            <person name="Rollins M."/>
            <person name="Thuy-Boun P.S."/>
        </authorList>
    </citation>
    <scope>NUCLEOTIDE SEQUENCE [LARGE SCALE GENOMIC DNA]</scope>
    <source>
        <strain evidence="2">F_SG_1</strain>
        <tissue evidence="2">Salivary glands</tissue>
    </source>
</reference>
<sequence>MNEVRQALPVFGRMLRPALQSALALLRKHLSYNMVGALAVLFSSVAALIFWFPGTLSYVGFTPAGVVWPAVMLSSSFRPLPYVRLAVNVSLLTSPPAVAAMETPAETALLDPPAATRRHGWAGNRSEDSVATRFESVLRRYNIDPDACLKVAMCSVGRLGASADADAGPQGKQRRQAGPVEVLDSMLSLTLMDEVLLSRGLRSARQVGEAGGDCDAFNRGGKCPFNAAAWKVLLSTINRSLA</sequence>
<keyword evidence="1" id="KW-1133">Transmembrane helix</keyword>
<dbReference type="Proteomes" id="UP001321473">
    <property type="component" value="Unassembled WGS sequence"/>
</dbReference>
<proteinExistence type="predicted"/>
<name>A0AAQ4D192_AMBAM</name>
<dbReference type="EMBL" id="JARKHS020036390">
    <property type="protein sequence ID" value="KAK8756232.1"/>
    <property type="molecule type" value="Genomic_DNA"/>
</dbReference>
<evidence type="ECO:0000256" key="1">
    <source>
        <dbReference type="SAM" id="Phobius"/>
    </source>
</evidence>
<keyword evidence="1" id="KW-0472">Membrane</keyword>
<keyword evidence="1" id="KW-0812">Transmembrane</keyword>
<organism evidence="2 3">
    <name type="scientific">Amblyomma americanum</name>
    <name type="common">Lone star tick</name>
    <dbReference type="NCBI Taxonomy" id="6943"/>
    <lineage>
        <taxon>Eukaryota</taxon>
        <taxon>Metazoa</taxon>
        <taxon>Ecdysozoa</taxon>
        <taxon>Arthropoda</taxon>
        <taxon>Chelicerata</taxon>
        <taxon>Arachnida</taxon>
        <taxon>Acari</taxon>
        <taxon>Parasitiformes</taxon>
        <taxon>Ixodida</taxon>
        <taxon>Ixodoidea</taxon>
        <taxon>Ixodidae</taxon>
        <taxon>Amblyomminae</taxon>
        <taxon>Amblyomma</taxon>
    </lineage>
</organism>
<comment type="caution">
    <text evidence="2">The sequence shown here is derived from an EMBL/GenBank/DDBJ whole genome shotgun (WGS) entry which is preliminary data.</text>
</comment>
<protein>
    <submittedName>
        <fullName evidence="2">Uncharacterized protein</fullName>
    </submittedName>
</protein>
<keyword evidence="3" id="KW-1185">Reference proteome</keyword>
<evidence type="ECO:0000313" key="2">
    <source>
        <dbReference type="EMBL" id="KAK8756232.1"/>
    </source>
</evidence>
<accession>A0AAQ4D192</accession>
<evidence type="ECO:0000313" key="3">
    <source>
        <dbReference type="Proteomes" id="UP001321473"/>
    </source>
</evidence>
<feature type="transmembrane region" description="Helical" evidence="1">
    <location>
        <begin position="30"/>
        <end position="52"/>
    </location>
</feature>